<dbReference type="Pfam" id="PF06114">
    <property type="entry name" value="Peptidase_M78"/>
    <property type="match status" value="1"/>
</dbReference>
<gene>
    <name evidence="2" type="ORF">MP619_01565</name>
</gene>
<feature type="domain" description="IrrE N-terminal-like" evidence="1">
    <location>
        <begin position="40"/>
        <end position="156"/>
    </location>
</feature>
<reference evidence="2" key="1">
    <citation type="submission" date="2022-03" db="EMBL/GenBank/DDBJ databases">
        <title>Characterization and genomic analysis of a Streptococcus dysgalactiae associated with cultured channel catfish mortalities in China.</title>
        <authorList>
            <person name="Wang J."/>
            <person name="Geng Y."/>
        </authorList>
    </citation>
    <scope>NUCLEOTIDE SEQUENCE</scope>
    <source>
        <strain evidence="2">WJ001</strain>
    </source>
</reference>
<dbReference type="Proteomes" id="UP001164948">
    <property type="component" value="Chromosome"/>
</dbReference>
<dbReference type="InterPro" id="IPR010359">
    <property type="entry name" value="IrrE_HExxH"/>
</dbReference>
<dbReference type="Gene3D" id="1.10.10.2910">
    <property type="match status" value="1"/>
</dbReference>
<evidence type="ECO:0000313" key="2">
    <source>
        <dbReference type="EMBL" id="WAI93325.1"/>
    </source>
</evidence>
<sequence length="290" mass="34566">MSAYQYSITTAKQFVYKYMKLNDIKSKYYSYHSFFDYYVEELNILVMEHDFDNDISGLSIIDKNNHSSISYHKNHSKTRQNFTKCHELGHFLLNHEGTIFTESNDNTVQEYEANYFASFVLAPDIVLLFNIVYENKTFKQIMTKLEISKECLMIRLFHLLKDYTKLDNNIIDQLVTDFQSNKNIEISLILFDIKENIIIDYKNTIPSNFELALFQLNNKHFINSFEIPELSNTNFQQKLLARNQNLLFNSYFNYGKNVIYAWHSSYYNQQQAFNIIKNTQFKNHFSINKN</sequence>
<dbReference type="RefSeq" id="WP_268227820.1">
    <property type="nucleotide sequence ID" value="NZ_CP095081.1"/>
</dbReference>
<evidence type="ECO:0000313" key="3">
    <source>
        <dbReference type="Proteomes" id="UP001164948"/>
    </source>
</evidence>
<organism evidence="2 3">
    <name type="scientific">Streptococcus dysgalactiae</name>
    <dbReference type="NCBI Taxonomy" id="1334"/>
    <lineage>
        <taxon>Bacteria</taxon>
        <taxon>Bacillati</taxon>
        <taxon>Bacillota</taxon>
        <taxon>Bacilli</taxon>
        <taxon>Lactobacillales</taxon>
        <taxon>Streptococcaceae</taxon>
        <taxon>Streptococcus</taxon>
    </lineage>
</organism>
<dbReference type="PANTHER" id="PTHR43236">
    <property type="entry name" value="ANTITOXIN HIGA1"/>
    <property type="match status" value="1"/>
</dbReference>
<dbReference type="AlphaFoldDB" id="A0AAE9UMQ5"/>
<proteinExistence type="predicted"/>
<dbReference type="EMBL" id="CP095081">
    <property type="protein sequence ID" value="WAI93325.1"/>
    <property type="molecule type" value="Genomic_DNA"/>
</dbReference>
<dbReference type="InterPro" id="IPR052345">
    <property type="entry name" value="Rad_response_metalloprotease"/>
</dbReference>
<name>A0AAE9UMQ5_STRDY</name>
<dbReference type="PANTHER" id="PTHR43236:SF1">
    <property type="entry name" value="BLL7220 PROTEIN"/>
    <property type="match status" value="1"/>
</dbReference>
<accession>A0AAE9UMQ5</accession>
<protein>
    <submittedName>
        <fullName evidence="2">ImmA/IrrE family metallo-endopeptidase</fullName>
    </submittedName>
</protein>
<evidence type="ECO:0000259" key="1">
    <source>
        <dbReference type="Pfam" id="PF06114"/>
    </source>
</evidence>